<dbReference type="EMBL" id="JYJG01000202">
    <property type="protein sequence ID" value="KJK45655.1"/>
    <property type="molecule type" value="Genomic_DNA"/>
</dbReference>
<dbReference type="STRING" id="68170.GCA_000974445_07369"/>
<dbReference type="PATRIC" id="fig|68170.10.peg.6335"/>
<dbReference type="AlphaFoldDB" id="A0A0F0GQQ9"/>
<sequence length="82" mass="9027">MESEQYLAANLRRAVAEDPRTAELGVRVTVRGDHVMLSGDVACADRRIALEEVLHEAAPQLTIFNDVRVTPAGEPEGEEDLR</sequence>
<organism evidence="1 2">
    <name type="scientific">Lentzea aerocolonigenes</name>
    <name type="common">Lechevalieria aerocolonigenes</name>
    <name type="synonym">Saccharothrix aerocolonigenes</name>
    <dbReference type="NCBI Taxonomy" id="68170"/>
    <lineage>
        <taxon>Bacteria</taxon>
        <taxon>Bacillati</taxon>
        <taxon>Actinomycetota</taxon>
        <taxon>Actinomycetes</taxon>
        <taxon>Pseudonocardiales</taxon>
        <taxon>Pseudonocardiaceae</taxon>
        <taxon>Lentzea</taxon>
    </lineage>
</organism>
<dbReference type="OrthoDB" id="4474880at2"/>
<dbReference type="RefSeq" id="WP_045314141.1">
    <property type="nucleotide sequence ID" value="NZ_JYJG01000202.1"/>
</dbReference>
<keyword evidence="2" id="KW-1185">Reference proteome</keyword>
<name>A0A0F0GQQ9_LENAE</name>
<gene>
    <name evidence="1" type="ORF">UK23_25380</name>
</gene>
<proteinExistence type="predicted"/>
<evidence type="ECO:0000313" key="1">
    <source>
        <dbReference type="EMBL" id="KJK45655.1"/>
    </source>
</evidence>
<protein>
    <submittedName>
        <fullName evidence="1">Phospholipid-binding protein</fullName>
    </submittedName>
</protein>
<accession>A0A0F0GQQ9</accession>
<evidence type="ECO:0000313" key="2">
    <source>
        <dbReference type="Proteomes" id="UP000033393"/>
    </source>
</evidence>
<dbReference type="Proteomes" id="UP000033393">
    <property type="component" value="Unassembled WGS sequence"/>
</dbReference>
<reference evidence="1 2" key="1">
    <citation type="submission" date="2015-02" db="EMBL/GenBank/DDBJ databases">
        <authorList>
            <person name="Ju K.-S."/>
            <person name="Doroghazi J.R."/>
            <person name="Metcalf W."/>
        </authorList>
    </citation>
    <scope>NUCLEOTIDE SEQUENCE [LARGE SCALE GENOMIC DNA]</scope>
    <source>
        <strain evidence="1 2">NRRL B-16140</strain>
    </source>
</reference>
<comment type="caution">
    <text evidence="1">The sequence shown here is derived from an EMBL/GenBank/DDBJ whole genome shotgun (WGS) entry which is preliminary data.</text>
</comment>